<organism evidence="1 2">
    <name type="scientific">Ricinus communis</name>
    <name type="common">Castor bean</name>
    <dbReference type="NCBI Taxonomy" id="3988"/>
    <lineage>
        <taxon>Eukaryota</taxon>
        <taxon>Viridiplantae</taxon>
        <taxon>Streptophyta</taxon>
        <taxon>Embryophyta</taxon>
        <taxon>Tracheophyta</taxon>
        <taxon>Spermatophyta</taxon>
        <taxon>Magnoliopsida</taxon>
        <taxon>eudicotyledons</taxon>
        <taxon>Gunneridae</taxon>
        <taxon>Pentapetalae</taxon>
        <taxon>rosids</taxon>
        <taxon>fabids</taxon>
        <taxon>Malpighiales</taxon>
        <taxon>Euphorbiaceae</taxon>
        <taxon>Acalyphoideae</taxon>
        <taxon>Acalypheae</taxon>
        <taxon>Ricinus</taxon>
    </lineage>
</organism>
<reference evidence="2" key="1">
    <citation type="journal article" date="2010" name="Nat. Biotechnol.">
        <title>Draft genome sequence of the oilseed species Ricinus communis.</title>
        <authorList>
            <person name="Chan A.P."/>
            <person name="Crabtree J."/>
            <person name="Zhao Q."/>
            <person name="Lorenzi H."/>
            <person name="Orvis J."/>
            <person name="Puiu D."/>
            <person name="Melake-Berhan A."/>
            <person name="Jones K.M."/>
            <person name="Redman J."/>
            <person name="Chen G."/>
            <person name="Cahoon E.B."/>
            <person name="Gedil M."/>
            <person name="Stanke M."/>
            <person name="Haas B.J."/>
            <person name="Wortman J.R."/>
            <person name="Fraser-Liggett C.M."/>
            <person name="Ravel J."/>
            <person name="Rabinowicz P.D."/>
        </authorList>
    </citation>
    <scope>NUCLEOTIDE SEQUENCE [LARGE SCALE GENOMIC DNA]</scope>
    <source>
        <strain evidence="2">cv. Hale</strain>
    </source>
</reference>
<evidence type="ECO:0000313" key="1">
    <source>
        <dbReference type="EMBL" id="EEF27080.1"/>
    </source>
</evidence>
<keyword evidence="2" id="KW-1185">Reference proteome</keyword>
<name>B9TAN1_RICCO</name>
<proteinExistence type="predicted"/>
<dbReference type="InParanoid" id="B9TAN1"/>
<gene>
    <name evidence="1" type="ORF">RCOM_0203780</name>
</gene>
<accession>B9TAN1</accession>
<dbReference type="Proteomes" id="UP000008311">
    <property type="component" value="Unassembled WGS sequence"/>
</dbReference>
<dbReference type="EMBL" id="EQ975869">
    <property type="protein sequence ID" value="EEF27080.1"/>
    <property type="molecule type" value="Genomic_DNA"/>
</dbReference>
<feature type="non-terminal residue" evidence="1">
    <location>
        <position position="56"/>
    </location>
</feature>
<protein>
    <submittedName>
        <fullName evidence="1">Uncharacterized protein</fullName>
    </submittedName>
</protein>
<sequence length="56" mass="6319">MSAWVLSSCGLFPPKLTATTPEGKVHELAQQVAERPADVVLRNRWFREREQAINAL</sequence>
<evidence type="ECO:0000313" key="2">
    <source>
        <dbReference type="Proteomes" id="UP000008311"/>
    </source>
</evidence>
<dbReference type="AlphaFoldDB" id="B9TAN1"/>